<comment type="caution">
    <text evidence="2">The sequence shown here is derived from an EMBL/GenBank/DDBJ whole genome shotgun (WGS) entry which is preliminary data.</text>
</comment>
<dbReference type="Proteomes" id="UP000800235">
    <property type="component" value="Unassembled WGS sequence"/>
</dbReference>
<dbReference type="PANTHER" id="PTHR22705">
    <property type="entry name" value="ZINC FINGER, ZZ DOMAIN CONTAINING 3"/>
    <property type="match status" value="1"/>
</dbReference>
<evidence type="ECO:0000313" key="2">
    <source>
        <dbReference type="EMBL" id="KAF2436565.1"/>
    </source>
</evidence>
<dbReference type="AlphaFoldDB" id="A0A9P4U437"/>
<sequence length="245" mass="27025">MDDDSKRMPPPPIPPPKPKDTLSPKTRVQDGVPEVPDSQDTEMEGREPREARRPSIEPLDKAEAAREVARLLKDMRPYPTKPTTTAPRPPLRPFSSKTNPDAIALRASLSLLQTQKARAASDMVALQTIKQVAMADPEGFIKGITSGEVSAGTWGEGVPAMPKPQDIVRMPPINWAKYGVVGESLDKLHEEQRERPTLGQPEQLQRRTDQPKTPLADMGYSGERAEKAYLAAPYNPLSEKPLGKR</sequence>
<proteinExistence type="predicted"/>
<evidence type="ECO:0000313" key="3">
    <source>
        <dbReference type="Proteomes" id="UP000800235"/>
    </source>
</evidence>
<feature type="compositionally biased region" description="Basic and acidic residues" evidence="1">
    <location>
        <begin position="43"/>
        <end position="76"/>
    </location>
</feature>
<evidence type="ECO:0000256" key="1">
    <source>
        <dbReference type="SAM" id="MobiDB-lite"/>
    </source>
</evidence>
<feature type="region of interest" description="Disordered" evidence="1">
    <location>
        <begin position="188"/>
        <end position="222"/>
    </location>
</feature>
<reference evidence="2" key="1">
    <citation type="journal article" date="2020" name="Stud. Mycol.">
        <title>101 Dothideomycetes genomes: a test case for predicting lifestyles and emergence of pathogens.</title>
        <authorList>
            <person name="Haridas S."/>
            <person name="Albert R."/>
            <person name="Binder M."/>
            <person name="Bloem J."/>
            <person name="Labutti K."/>
            <person name="Salamov A."/>
            <person name="Andreopoulos B."/>
            <person name="Baker S."/>
            <person name="Barry K."/>
            <person name="Bills G."/>
            <person name="Bluhm B."/>
            <person name="Cannon C."/>
            <person name="Castanera R."/>
            <person name="Culley D."/>
            <person name="Daum C."/>
            <person name="Ezra D."/>
            <person name="Gonzalez J."/>
            <person name="Henrissat B."/>
            <person name="Kuo A."/>
            <person name="Liang C."/>
            <person name="Lipzen A."/>
            <person name="Lutzoni F."/>
            <person name="Magnuson J."/>
            <person name="Mondo S."/>
            <person name="Nolan M."/>
            <person name="Ohm R."/>
            <person name="Pangilinan J."/>
            <person name="Park H.-J."/>
            <person name="Ramirez L."/>
            <person name="Alfaro M."/>
            <person name="Sun H."/>
            <person name="Tritt A."/>
            <person name="Yoshinaga Y."/>
            <person name="Zwiers L.-H."/>
            <person name="Turgeon B."/>
            <person name="Goodwin S."/>
            <person name="Spatafora J."/>
            <person name="Crous P."/>
            <person name="Grigoriev I."/>
        </authorList>
    </citation>
    <scope>NUCLEOTIDE SEQUENCE</scope>
    <source>
        <strain evidence="2">CBS 130266</strain>
    </source>
</reference>
<name>A0A9P4U437_9PEZI</name>
<feature type="compositionally biased region" description="Low complexity" evidence="1">
    <location>
        <begin position="77"/>
        <end position="86"/>
    </location>
</feature>
<organism evidence="2 3">
    <name type="scientific">Tothia fuscella</name>
    <dbReference type="NCBI Taxonomy" id="1048955"/>
    <lineage>
        <taxon>Eukaryota</taxon>
        <taxon>Fungi</taxon>
        <taxon>Dikarya</taxon>
        <taxon>Ascomycota</taxon>
        <taxon>Pezizomycotina</taxon>
        <taxon>Dothideomycetes</taxon>
        <taxon>Pleosporomycetidae</taxon>
        <taxon>Venturiales</taxon>
        <taxon>Cylindrosympodiaceae</taxon>
        <taxon>Tothia</taxon>
    </lineage>
</organism>
<dbReference type="OrthoDB" id="20473at2759"/>
<dbReference type="PANTHER" id="PTHR22705:SF0">
    <property type="entry name" value="ZZ-TYPE ZINC FINGER-CONTAINING PROTEIN 3"/>
    <property type="match status" value="1"/>
</dbReference>
<accession>A0A9P4U437</accession>
<dbReference type="EMBL" id="MU007010">
    <property type="protein sequence ID" value="KAF2436565.1"/>
    <property type="molecule type" value="Genomic_DNA"/>
</dbReference>
<keyword evidence="3" id="KW-1185">Reference proteome</keyword>
<feature type="region of interest" description="Disordered" evidence="1">
    <location>
        <begin position="1"/>
        <end position="98"/>
    </location>
</feature>
<dbReference type="InterPro" id="IPR037830">
    <property type="entry name" value="ZZZ3"/>
</dbReference>
<protein>
    <submittedName>
        <fullName evidence="2">Uncharacterized protein</fullName>
    </submittedName>
</protein>
<gene>
    <name evidence="2" type="ORF">EJ08DRAFT_655551</name>
</gene>